<evidence type="ECO:0000256" key="9">
    <source>
        <dbReference type="RuleBase" id="RU004016"/>
    </source>
</evidence>
<keyword evidence="2" id="KW-0732">Signal</keyword>
<evidence type="ECO:0000256" key="1">
    <source>
        <dbReference type="ARBA" id="ARBA00007164"/>
    </source>
</evidence>
<name>A0A5S3QFX9_9BACI</name>
<dbReference type="GO" id="GO:0006508">
    <property type="term" value="P:proteolysis"/>
    <property type="evidence" value="ECO:0007669"/>
    <property type="project" value="InterPro"/>
</dbReference>
<keyword evidence="4" id="KW-0133">Cell shape</keyword>
<evidence type="ECO:0000256" key="2">
    <source>
        <dbReference type="ARBA" id="ARBA00022729"/>
    </source>
</evidence>
<dbReference type="OrthoDB" id="9791132at2"/>
<keyword evidence="11" id="KW-0121">Carboxypeptidase</keyword>
<evidence type="ECO:0000256" key="3">
    <source>
        <dbReference type="ARBA" id="ARBA00022801"/>
    </source>
</evidence>
<dbReference type="PRINTS" id="PR00725">
    <property type="entry name" value="DADACBPTASE1"/>
</dbReference>
<dbReference type="AlphaFoldDB" id="A0A5S3QFX9"/>
<reference evidence="11 12" key="1">
    <citation type="submission" date="2019-05" db="EMBL/GenBank/DDBJ databases">
        <title>Genomic analysis of Lentibacillus sp. NKC220-2.</title>
        <authorList>
            <person name="Oh Y.J."/>
        </authorList>
    </citation>
    <scope>NUCLEOTIDE SEQUENCE [LARGE SCALE GENOMIC DNA]</scope>
    <source>
        <strain evidence="11 12">NKC220-2</strain>
    </source>
</reference>
<feature type="active site" description="Proton acceptor" evidence="7">
    <location>
        <position position="61"/>
    </location>
</feature>
<keyword evidence="3" id="KW-0378">Hydrolase</keyword>
<dbReference type="PANTHER" id="PTHR21581">
    <property type="entry name" value="D-ALANYL-D-ALANINE CARBOXYPEPTIDASE"/>
    <property type="match status" value="1"/>
</dbReference>
<dbReference type="RefSeq" id="WP_138600289.1">
    <property type="nucleotide sequence ID" value="NZ_VCIA01000001.1"/>
</dbReference>
<comment type="caution">
    <text evidence="11">The sequence shown here is derived from an EMBL/GenBank/DDBJ whole genome shotgun (WGS) entry which is preliminary data.</text>
</comment>
<accession>A0A5S3QFX9</accession>
<dbReference type="GO" id="GO:0008360">
    <property type="term" value="P:regulation of cell shape"/>
    <property type="evidence" value="ECO:0007669"/>
    <property type="project" value="UniProtKB-KW"/>
</dbReference>
<evidence type="ECO:0000313" key="12">
    <source>
        <dbReference type="Proteomes" id="UP000306980"/>
    </source>
</evidence>
<protein>
    <submittedName>
        <fullName evidence="11">D-alanyl-D-alanine carboxypeptidase</fullName>
    </submittedName>
</protein>
<gene>
    <name evidence="11" type="ORF">FFL34_00270</name>
</gene>
<dbReference type="Proteomes" id="UP000306980">
    <property type="component" value="Unassembled WGS sequence"/>
</dbReference>
<feature type="binding site" evidence="8">
    <location>
        <position position="217"/>
    </location>
    <ligand>
        <name>substrate</name>
    </ligand>
</feature>
<comment type="similarity">
    <text evidence="1 9">Belongs to the peptidase S11 family.</text>
</comment>
<dbReference type="Gene3D" id="3.40.710.10">
    <property type="entry name" value="DD-peptidase/beta-lactamase superfamily"/>
    <property type="match status" value="1"/>
</dbReference>
<evidence type="ECO:0000259" key="10">
    <source>
        <dbReference type="Pfam" id="PF00768"/>
    </source>
</evidence>
<evidence type="ECO:0000256" key="8">
    <source>
        <dbReference type="PIRSR" id="PIRSR618044-2"/>
    </source>
</evidence>
<dbReference type="SUPFAM" id="SSF56601">
    <property type="entry name" value="beta-lactamase/transpeptidase-like"/>
    <property type="match status" value="1"/>
</dbReference>
<dbReference type="PANTHER" id="PTHR21581:SF33">
    <property type="entry name" value="D-ALANYL-D-ALANINE CARBOXYPEPTIDASE DACB"/>
    <property type="match status" value="1"/>
</dbReference>
<dbReference type="EMBL" id="VCIA01000001">
    <property type="protein sequence ID" value="TMN20717.1"/>
    <property type="molecule type" value="Genomic_DNA"/>
</dbReference>
<sequence length="369" mass="41026">MRGYAVLMIVFFLVSTLISPSVGQAKPGISANNAVLMEQSSGRVLYDKQAHEQRSIASITKIMTAIIAIESGKLDETVTVSNRAVHAIGSSIYLEKGEKIKLKDLVYGLMLRSGNDAAVAISEYVGGSVEGFVHLMNKKASWIGMTNSSFANPHGLDADNHYSTAYDMALLMRYAMDNNVFRQVTQTKVYKSDDQKYVWRNKHKLLTSRYQYTIGGKTGYTSTAGRTLVTAAKKDDMELIAVTLNASADWNDHIGMFEWGFENYDMTTISEKGLSRYNIESTGNQVTGYLQQNVNVPLTKDEQLQIDKKSFILKGSQRSGEDVIGKTVFFSGSIPIAETPIYAKRERKTDFLDHVVSIYRQIARVDING</sequence>
<dbReference type="Pfam" id="PF00768">
    <property type="entry name" value="Peptidase_S11"/>
    <property type="match status" value="1"/>
</dbReference>
<dbReference type="GO" id="GO:0009002">
    <property type="term" value="F:serine-type D-Ala-D-Ala carboxypeptidase activity"/>
    <property type="evidence" value="ECO:0007669"/>
    <property type="project" value="InterPro"/>
</dbReference>
<proteinExistence type="inferred from homology"/>
<dbReference type="InterPro" id="IPR018044">
    <property type="entry name" value="Peptidase_S11"/>
</dbReference>
<keyword evidence="5" id="KW-0573">Peptidoglycan synthesis</keyword>
<feature type="domain" description="Peptidase S11 D-alanyl-D-alanine carboxypeptidase A N-terminal" evidence="10">
    <location>
        <begin position="25"/>
        <end position="247"/>
    </location>
</feature>
<evidence type="ECO:0000256" key="7">
    <source>
        <dbReference type="PIRSR" id="PIRSR618044-1"/>
    </source>
</evidence>
<keyword evidence="6" id="KW-0961">Cell wall biogenesis/degradation</keyword>
<dbReference type="GO" id="GO:0009252">
    <property type="term" value="P:peptidoglycan biosynthetic process"/>
    <property type="evidence" value="ECO:0007669"/>
    <property type="project" value="UniProtKB-KW"/>
</dbReference>
<evidence type="ECO:0000256" key="5">
    <source>
        <dbReference type="ARBA" id="ARBA00022984"/>
    </source>
</evidence>
<evidence type="ECO:0000256" key="4">
    <source>
        <dbReference type="ARBA" id="ARBA00022960"/>
    </source>
</evidence>
<dbReference type="GO" id="GO:0071555">
    <property type="term" value="P:cell wall organization"/>
    <property type="evidence" value="ECO:0007669"/>
    <property type="project" value="UniProtKB-KW"/>
</dbReference>
<evidence type="ECO:0000313" key="11">
    <source>
        <dbReference type="EMBL" id="TMN20717.1"/>
    </source>
</evidence>
<feature type="active site" description="Acyl-ester intermediate" evidence="7">
    <location>
        <position position="58"/>
    </location>
</feature>
<feature type="active site" evidence="7">
    <location>
        <position position="113"/>
    </location>
</feature>
<dbReference type="InterPro" id="IPR012338">
    <property type="entry name" value="Beta-lactam/transpept-like"/>
</dbReference>
<keyword evidence="11" id="KW-0645">Protease</keyword>
<dbReference type="InterPro" id="IPR001967">
    <property type="entry name" value="Peptidase_S11_N"/>
</dbReference>
<evidence type="ECO:0000256" key="6">
    <source>
        <dbReference type="ARBA" id="ARBA00023316"/>
    </source>
</evidence>
<organism evidence="11 12">
    <name type="scientific">Lentibacillus cibarius</name>
    <dbReference type="NCBI Taxonomy" id="2583219"/>
    <lineage>
        <taxon>Bacteria</taxon>
        <taxon>Bacillati</taxon>
        <taxon>Bacillota</taxon>
        <taxon>Bacilli</taxon>
        <taxon>Bacillales</taxon>
        <taxon>Bacillaceae</taxon>
        <taxon>Lentibacillus</taxon>
    </lineage>
</organism>